<keyword evidence="13" id="KW-1185">Reference proteome</keyword>
<dbReference type="PANTHER" id="PTHR43394">
    <property type="entry name" value="ATP-DEPENDENT PERMEASE MDL1, MITOCHONDRIAL"/>
    <property type="match status" value="1"/>
</dbReference>
<dbReference type="PROSITE" id="PS00211">
    <property type="entry name" value="ABC_TRANSPORTER_1"/>
    <property type="match status" value="1"/>
</dbReference>
<dbReference type="CDD" id="cd18565">
    <property type="entry name" value="ABC_6TM_exporter_like"/>
    <property type="match status" value="1"/>
</dbReference>
<feature type="domain" description="ABC transmembrane type-1" evidence="11">
    <location>
        <begin position="38"/>
        <end position="345"/>
    </location>
</feature>
<dbReference type="AlphaFoldDB" id="M0JZN3"/>
<keyword evidence="2" id="KW-0813">Transport</keyword>
<comment type="subcellular location">
    <subcellularLocation>
        <location evidence="1">Cell membrane</location>
        <topology evidence="1">Multi-pass membrane protein</topology>
    </subcellularLocation>
</comment>
<dbReference type="SUPFAM" id="SSF90123">
    <property type="entry name" value="ABC transporter transmembrane region"/>
    <property type="match status" value="1"/>
</dbReference>
<feature type="transmembrane region" description="Helical" evidence="9">
    <location>
        <begin position="37"/>
        <end position="62"/>
    </location>
</feature>
<dbReference type="FunFam" id="3.40.50.300:FF:000221">
    <property type="entry name" value="Multidrug ABC transporter ATP-binding protein"/>
    <property type="match status" value="1"/>
</dbReference>
<accession>M0JZN3</accession>
<dbReference type="RefSeq" id="WP_008313795.1">
    <property type="nucleotide sequence ID" value="NZ_AOLW01000069.1"/>
</dbReference>
<keyword evidence="7 9" id="KW-1133">Transmembrane helix</keyword>
<dbReference type="PANTHER" id="PTHR43394:SF1">
    <property type="entry name" value="ATP-BINDING CASSETTE SUB-FAMILY B MEMBER 10, MITOCHONDRIAL"/>
    <property type="match status" value="1"/>
</dbReference>
<comment type="caution">
    <text evidence="12">The sequence shown here is derived from an EMBL/GenBank/DDBJ whole genome shotgun (WGS) entry which is preliminary data.</text>
</comment>
<dbReference type="GO" id="GO:0005524">
    <property type="term" value="F:ATP binding"/>
    <property type="evidence" value="ECO:0007669"/>
    <property type="project" value="UniProtKB-KW"/>
</dbReference>
<gene>
    <name evidence="12" type="ORF">C442_20651</name>
</gene>
<keyword evidence="3" id="KW-1003">Cell membrane</keyword>
<feature type="transmembrane region" description="Helical" evidence="9">
    <location>
        <begin position="307"/>
        <end position="327"/>
    </location>
</feature>
<dbReference type="Gene3D" id="1.20.1560.10">
    <property type="entry name" value="ABC transporter type 1, transmembrane domain"/>
    <property type="match status" value="1"/>
</dbReference>
<evidence type="ECO:0000256" key="2">
    <source>
        <dbReference type="ARBA" id="ARBA00022448"/>
    </source>
</evidence>
<keyword evidence="8 9" id="KW-0472">Membrane</keyword>
<keyword evidence="5" id="KW-0547">Nucleotide-binding</keyword>
<dbReference type="GO" id="GO:0005886">
    <property type="term" value="C:plasma membrane"/>
    <property type="evidence" value="ECO:0007669"/>
    <property type="project" value="UniProtKB-SubCell"/>
</dbReference>
<dbReference type="GO" id="GO:0016887">
    <property type="term" value="F:ATP hydrolysis activity"/>
    <property type="evidence" value="ECO:0007669"/>
    <property type="project" value="InterPro"/>
</dbReference>
<feature type="transmembrane region" description="Helical" evidence="9">
    <location>
        <begin position="169"/>
        <end position="189"/>
    </location>
</feature>
<evidence type="ECO:0000256" key="9">
    <source>
        <dbReference type="SAM" id="Phobius"/>
    </source>
</evidence>
<evidence type="ECO:0000256" key="4">
    <source>
        <dbReference type="ARBA" id="ARBA00022692"/>
    </source>
</evidence>
<evidence type="ECO:0000256" key="7">
    <source>
        <dbReference type="ARBA" id="ARBA00022989"/>
    </source>
</evidence>
<evidence type="ECO:0000313" key="13">
    <source>
        <dbReference type="Proteomes" id="UP000011623"/>
    </source>
</evidence>
<dbReference type="Pfam" id="PF00664">
    <property type="entry name" value="ABC_membrane"/>
    <property type="match status" value="1"/>
</dbReference>
<dbReference type="PROSITE" id="PS50893">
    <property type="entry name" value="ABC_TRANSPORTER_2"/>
    <property type="match status" value="1"/>
</dbReference>
<feature type="transmembrane region" description="Helical" evidence="9">
    <location>
        <begin position="283"/>
        <end position="301"/>
    </location>
</feature>
<sequence>MSTPNTDTNELSAVRDQDIQPFWQLFTTYGREQLPKFILGAVASILRMVMELIPTIVLSIAIDSLFFDTKPFGLPLVPPEWIPSTTGEQFFLVLGIMVVVYLLNSSLGWLNSYMWNSFAQHVQHSLRVDTYESVQRRGVPFFDDRQTGDIMSILNNDINQLEEFLTTHLNNLILITVRVGGMGVVMLLINWKLALIPVVTIPILGFISHKFVQSIGPKYRSVREAVGKLNNRLENNVSGITTVKAFATEPFERTRVADASAQYLDTQWDAISTRILYFPTMQAMTAAGYISVFGIGGWWVVTGTPPLSFFEGTTLTAGSLVLFLNYSQRFVYPMRRMGQIINGYQYARAAGERIFGLLNDDSNSETTTKSSVTNTVEGTISYENVSFSYETASDKSTEQVLKDVSFTVESGEYVGVVGRTGAGKSTLLKLLLRFYDPDSGAVRIDGTDVQDESLEMLRESIGYVSQEPYIFHGTVSENIAYGLPDADRSDIRAAAKAAGADSFLDDFQDGYDTMVGERGVKLSGGQRQRIALARALLHDRNILLLDETTSHVDNETEATIQRNLTSRTDGQTTFAIAHRLSTVRNADRILVMNDGKIVEQGTHEELLEAGELYSTLWQIQLGNTQPEDSSIGKADVSIQLP</sequence>
<proteinExistence type="predicted"/>
<dbReference type="SMART" id="SM00382">
    <property type="entry name" value="AAA"/>
    <property type="match status" value="1"/>
</dbReference>
<dbReference type="PROSITE" id="PS50929">
    <property type="entry name" value="ABC_TM1F"/>
    <property type="match status" value="1"/>
</dbReference>
<organism evidence="12 13">
    <name type="scientific">Haloarcula amylolytica JCM 13557</name>
    <dbReference type="NCBI Taxonomy" id="1227452"/>
    <lineage>
        <taxon>Archaea</taxon>
        <taxon>Methanobacteriati</taxon>
        <taxon>Methanobacteriota</taxon>
        <taxon>Stenosarchaea group</taxon>
        <taxon>Halobacteria</taxon>
        <taxon>Halobacteriales</taxon>
        <taxon>Haloarculaceae</taxon>
        <taxon>Haloarcula</taxon>
    </lineage>
</organism>
<evidence type="ECO:0000259" key="10">
    <source>
        <dbReference type="PROSITE" id="PS50893"/>
    </source>
</evidence>
<dbReference type="InterPro" id="IPR003439">
    <property type="entry name" value="ABC_transporter-like_ATP-bd"/>
</dbReference>
<evidence type="ECO:0000256" key="5">
    <source>
        <dbReference type="ARBA" id="ARBA00022741"/>
    </source>
</evidence>
<dbReference type="InterPro" id="IPR039421">
    <property type="entry name" value="Type_1_exporter"/>
</dbReference>
<dbReference type="SUPFAM" id="SSF52540">
    <property type="entry name" value="P-loop containing nucleoside triphosphate hydrolases"/>
    <property type="match status" value="1"/>
</dbReference>
<evidence type="ECO:0000259" key="11">
    <source>
        <dbReference type="PROSITE" id="PS50929"/>
    </source>
</evidence>
<dbReference type="Pfam" id="PF00005">
    <property type="entry name" value="ABC_tran"/>
    <property type="match status" value="1"/>
</dbReference>
<dbReference type="EMBL" id="AOLW01000069">
    <property type="protein sequence ID" value="EMA13973.1"/>
    <property type="molecule type" value="Genomic_DNA"/>
</dbReference>
<dbReference type="InterPro" id="IPR011527">
    <property type="entry name" value="ABC1_TM_dom"/>
</dbReference>
<reference evidence="12 13" key="1">
    <citation type="journal article" date="2014" name="PLoS Genet.">
        <title>Phylogenetically driven sequencing of extremely halophilic archaea reveals strategies for static and dynamic osmo-response.</title>
        <authorList>
            <person name="Becker E.A."/>
            <person name="Seitzer P.M."/>
            <person name="Tritt A."/>
            <person name="Larsen D."/>
            <person name="Krusor M."/>
            <person name="Yao A.I."/>
            <person name="Wu D."/>
            <person name="Madern D."/>
            <person name="Eisen J.A."/>
            <person name="Darling A.E."/>
            <person name="Facciotti M.T."/>
        </authorList>
    </citation>
    <scope>NUCLEOTIDE SEQUENCE [LARGE SCALE GENOMIC DNA]</scope>
    <source>
        <strain evidence="12 13">JCM 13557</strain>
    </source>
</reference>
<evidence type="ECO:0000256" key="6">
    <source>
        <dbReference type="ARBA" id="ARBA00022840"/>
    </source>
</evidence>
<feature type="transmembrane region" description="Helical" evidence="9">
    <location>
        <begin position="195"/>
        <end position="212"/>
    </location>
</feature>
<evidence type="ECO:0000256" key="1">
    <source>
        <dbReference type="ARBA" id="ARBA00004651"/>
    </source>
</evidence>
<dbReference type="InterPro" id="IPR036640">
    <property type="entry name" value="ABC1_TM_sf"/>
</dbReference>
<dbReference type="PATRIC" id="fig|1227452.3.peg.4076"/>
<evidence type="ECO:0000313" key="12">
    <source>
        <dbReference type="EMBL" id="EMA13973.1"/>
    </source>
</evidence>
<keyword evidence="4 9" id="KW-0812">Transmembrane</keyword>
<dbReference type="Gene3D" id="3.40.50.300">
    <property type="entry name" value="P-loop containing nucleotide triphosphate hydrolases"/>
    <property type="match status" value="1"/>
</dbReference>
<dbReference type="GO" id="GO:0015421">
    <property type="term" value="F:ABC-type oligopeptide transporter activity"/>
    <property type="evidence" value="ECO:0007669"/>
    <property type="project" value="TreeGrafter"/>
</dbReference>
<feature type="transmembrane region" description="Helical" evidence="9">
    <location>
        <begin position="90"/>
        <end position="110"/>
    </location>
</feature>
<evidence type="ECO:0000256" key="3">
    <source>
        <dbReference type="ARBA" id="ARBA00022475"/>
    </source>
</evidence>
<dbReference type="InterPro" id="IPR027417">
    <property type="entry name" value="P-loop_NTPase"/>
</dbReference>
<dbReference type="InterPro" id="IPR003593">
    <property type="entry name" value="AAA+_ATPase"/>
</dbReference>
<dbReference type="Proteomes" id="UP000011623">
    <property type="component" value="Unassembled WGS sequence"/>
</dbReference>
<keyword evidence="6" id="KW-0067">ATP-binding</keyword>
<feature type="domain" description="ABC transporter" evidence="10">
    <location>
        <begin position="380"/>
        <end position="619"/>
    </location>
</feature>
<evidence type="ECO:0000256" key="8">
    <source>
        <dbReference type="ARBA" id="ARBA00023136"/>
    </source>
</evidence>
<protein>
    <submittedName>
        <fullName evidence="12">ABC transporter</fullName>
    </submittedName>
</protein>
<name>M0JZN3_9EURY</name>
<dbReference type="InterPro" id="IPR017871">
    <property type="entry name" value="ABC_transporter-like_CS"/>
</dbReference>